<sequence>MWEHEDPEEAADRIGRANGPRSQGLPVKLMALWLLRQAKVGRETRTAETTSGEVRIRKGFAPPRVKAQARELKCWVVDYFRTKNPGQGVGPGQALCPRTELNQIPNLVHGTDLRLP</sequence>
<accession>A0A9W6VL86</accession>
<protein>
    <submittedName>
        <fullName evidence="2">Uncharacterized protein</fullName>
    </submittedName>
</protein>
<evidence type="ECO:0000256" key="1">
    <source>
        <dbReference type="SAM" id="MobiDB-lite"/>
    </source>
</evidence>
<dbReference type="AlphaFoldDB" id="A0A9W6VL86"/>
<gene>
    <name evidence="2" type="ORF">Atai01_68850</name>
</gene>
<dbReference type="EMBL" id="BSTI01000021">
    <property type="protein sequence ID" value="GLY70266.1"/>
    <property type="molecule type" value="Genomic_DNA"/>
</dbReference>
<name>A0A9W6VL86_9PSEU</name>
<feature type="region of interest" description="Disordered" evidence="1">
    <location>
        <begin position="1"/>
        <end position="23"/>
    </location>
</feature>
<proteinExistence type="predicted"/>
<organism evidence="2 3">
    <name type="scientific">Amycolatopsis taiwanensis</name>
    <dbReference type="NCBI Taxonomy" id="342230"/>
    <lineage>
        <taxon>Bacteria</taxon>
        <taxon>Bacillati</taxon>
        <taxon>Actinomycetota</taxon>
        <taxon>Actinomycetes</taxon>
        <taxon>Pseudonocardiales</taxon>
        <taxon>Pseudonocardiaceae</taxon>
        <taxon>Amycolatopsis</taxon>
    </lineage>
</organism>
<reference evidence="2" key="1">
    <citation type="submission" date="2023-03" db="EMBL/GenBank/DDBJ databases">
        <title>Amycolatopsis taiwanensis NBRC 103393.</title>
        <authorList>
            <person name="Ichikawa N."/>
            <person name="Sato H."/>
            <person name="Tonouchi N."/>
        </authorList>
    </citation>
    <scope>NUCLEOTIDE SEQUENCE</scope>
    <source>
        <strain evidence="2">NBRC 103393</strain>
    </source>
</reference>
<dbReference type="Proteomes" id="UP001165136">
    <property type="component" value="Unassembled WGS sequence"/>
</dbReference>
<evidence type="ECO:0000313" key="3">
    <source>
        <dbReference type="Proteomes" id="UP001165136"/>
    </source>
</evidence>
<keyword evidence="3" id="KW-1185">Reference proteome</keyword>
<comment type="caution">
    <text evidence="2">The sequence shown here is derived from an EMBL/GenBank/DDBJ whole genome shotgun (WGS) entry which is preliminary data.</text>
</comment>
<evidence type="ECO:0000313" key="2">
    <source>
        <dbReference type="EMBL" id="GLY70266.1"/>
    </source>
</evidence>
<feature type="compositionally biased region" description="Basic and acidic residues" evidence="1">
    <location>
        <begin position="1"/>
        <end position="15"/>
    </location>
</feature>